<accession>A0A8X6U6D9</accession>
<evidence type="ECO:0000313" key="2">
    <source>
        <dbReference type="Proteomes" id="UP000887013"/>
    </source>
</evidence>
<comment type="caution">
    <text evidence="1">The sequence shown here is derived from an EMBL/GenBank/DDBJ whole genome shotgun (WGS) entry which is preliminary data.</text>
</comment>
<name>A0A8X6U6D9_NEPPI</name>
<sequence>MRRHFERKFIFKKGTRIKFRKIFDEKIRTIRNENDHAGNVGLPSLGVTDSNVEVIQQVIQQLPWNSLRRVENHVGLRLLTTHRIMHLNLHMFPYKIKTNELLNIDIINSLCMFQKPMV</sequence>
<dbReference type="Proteomes" id="UP000887013">
    <property type="component" value="Unassembled WGS sequence"/>
</dbReference>
<reference evidence="1" key="1">
    <citation type="submission" date="2020-08" db="EMBL/GenBank/DDBJ databases">
        <title>Multicomponent nature underlies the extraordinary mechanical properties of spider dragline silk.</title>
        <authorList>
            <person name="Kono N."/>
            <person name="Nakamura H."/>
            <person name="Mori M."/>
            <person name="Yoshida Y."/>
            <person name="Ohtoshi R."/>
            <person name="Malay A.D."/>
            <person name="Moran D.A.P."/>
            <person name="Tomita M."/>
            <person name="Numata K."/>
            <person name="Arakawa K."/>
        </authorList>
    </citation>
    <scope>NUCLEOTIDE SEQUENCE</scope>
</reference>
<dbReference type="EMBL" id="BMAW01026261">
    <property type="protein sequence ID" value="GFT96409.1"/>
    <property type="molecule type" value="Genomic_DNA"/>
</dbReference>
<organism evidence="1 2">
    <name type="scientific">Nephila pilipes</name>
    <name type="common">Giant wood spider</name>
    <name type="synonym">Nephila maculata</name>
    <dbReference type="NCBI Taxonomy" id="299642"/>
    <lineage>
        <taxon>Eukaryota</taxon>
        <taxon>Metazoa</taxon>
        <taxon>Ecdysozoa</taxon>
        <taxon>Arthropoda</taxon>
        <taxon>Chelicerata</taxon>
        <taxon>Arachnida</taxon>
        <taxon>Araneae</taxon>
        <taxon>Araneomorphae</taxon>
        <taxon>Entelegynae</taxon>
        <taxon>Araneoidea</taxon>
        <taxon>Nephilidae</taxon>
        <taxon>Nephila</taxon>
    </lineage>
</organism>
<keyword evidence="2" id="KW-1185">Reference proteome</keyword>
<proteinExistence type="predicted"/>
<evidence type="ECO:0000313" key="1">
    <source>
        <dbReference type="EMBL" id="GFT96409.1"/>
    </source>
</evidence>
<gene>
    <name evidence="1" type="ORF">NPIL_364281</name>
</gene>
<protein>
    <submittedName>
        <fullName evidence="1">Uncharacterized protein</fullName>
    </submittedName>
</protein>
<dbReference type="AlphaFoldDB" id="A0A8X6U6D9"/>